<proteinExistence type="predicted"/>
<accession>A0A6M3JN47</accession>
<protein>
    <submittedName>
        <fullName evidence="1">Uncharacterized protein</fullName>
    </submittedName>
</protein>
<dbReference type="AlphaFoldDB" id="A0A6M3JN47"/>
<dbReference type="EMBL" id="MT141791">
    <property type="protein sequence ID" value="QJA70421.1"/>
    <property type="molecule type" value="Genomic_DNA"/>
</dbReference>
<sequence length="120" mass="14055">MARFIVYRWHRKNSKGFIKIREKTDIADDVEVEEFKWHPDGWVEISDAGKWGGHDLEDFYRVLAFLTEPGKTGSIDEQWKCDGDPEYTVFFRGPTRTDNYGAYAIKPVIKMYPENPYKAA</sequence>
<name>A0A6M3JN47_9ZZZZ</name>
<reference evidence="1" key="1">
    <citation type="submission" date="2020-03" db="EMBL/GenBank/DDBJ databases">
        <title>The deep terrestrial virosphere.</title>
        <authorList>
            <person name="Holmfeldt K."/>
            <person name="Nilsson E."/>
            <person name="Simone D."/>
            <person name="Lopez-Fernandez M."/>
            <person name="Wu X."/>
            <person name="de Brujin I."/>
            <person name="Lundin D."/>
            <person name="Andersson A."/>
            <person name="Bertilsson S."/>
            <person name="Dopson M."/>
        </authorList>
    </citation>
    <scope>NUCLEOTIDE SEQUENCE</scope>
    <source>
        <strain evidence="1">MM415A03749</strain>
    </source>
</reference>
<evidence type="ECO:0000313" key="1">
    <source>
        <dbReference type="EMBL" id="QJA70421.1"/>
    </source>
</evidence>
<organism evidence="1">
    <name type="scientific">viral metagenome</name>
    <dbReference type="NCBI Taxonomy" id="1070528"/>
    <lineage>
        <taxon>unclassified sequences</taxon>
        <taxon>metagenomes</taxon>
        <taxon>organismal metagenomes</taxon>
    </lineage>
</organism>
<gene>
    <name evidence="1" type="ORF">MM415A03749_0005</name>
</gene>